<evidence type="ECO:0000313" key="1">
    <source>
        <dbReference type="EMBL" id="RMZ53730.1"/>
    </source>
</evidence>
<accession>A0A3M7KVD6</accession>
<proteinExistence type="predicted"/>
<dbReference type="EMBL" id="QOKY01000196">
    <property type="protein sequence ID" value="RMZ53730.1"/>
    <property type="molecule type" value="Genomic_DNA"/>
</dbReference>
<reference evidence="2" key="1">
    <citation type="journal article" date="2018" name="Algal Res.">
        <title>Characterization of plant carbon substrate utilization by Auxenochlorella protothecoides.</title>
        <authorList>
            <person name="Vogler B.W."/>
            <person name="Starkenburg S.R."/>
            <person name="Sudasinghe N."/>
            <person name="Schambach J.Y."/>
            <person name="Rollin J.A."/>
            <person name="Pattathil S."/>
            <person name="Barry A.N."/>
        </authorList>
    </citation>
    <scope>NUCLEOTIDE SEQUENCE [LARGE SCALE GENOMIC DNA]</scope>
    <source>
        <strain evidence="2">UTEX 25</strain>
    </source>
</reference>
<gene>
    <name evidence="1" type="ORF">APUTEX25_003264</name>
</gene>
<name>A0A3M7KVD6_AUXPR</name>
<evidence type="ECO:0000313" key="2">
    <source>
        <dbReference type="Proteomes" id="UP000279271"/>
    </source>
</evidence>
<sequence length="78" mass="8805">MLPAHRIAGTRVSALFTIQDLPSQDLQHRLGALDAQLAPKRLCLRLQGSKCFWAQRQPSGRGTKPHRMRFVFIGKLVL</sequence>
<organism evidence="1 2">
    <name type="scientific">Auxenochlorella protothecoides</name>
    <name type="common">Green microalga</name>
    <name type="synonym">Chlorella protothecoides</name>
    <dbReference type="NCBI Taxonomy" id="3075"/>
    <lineage>
        <taxon>Eukaryota</taxon>
        <taxon>Viridiplantae</taxon>
        <taxon>Chlorophyta</taxon>
        <taxon>core chlorophytes</taxon>
        <taxon>Trebouxiophyceae</taxon>
        <taxon>Chlorellales</taxon>
        <taxon>Chlorellaceae</taxon>
        <taxon>Auxenochlorella</taxon>
    </lineage>
</organism>
<protein>
    <submittedName>
        <fullName evidence="1">Uncharacterized protein</fullName>
    </submittedName>
</protein>
<dbReference type="Proteomes" id="UP000279271">
    <property type="component" value="Unassembled WGS sequence"/>
</dbReference>
<dbReference type="AlphaFoldDB" id="A0A3M7KVD6"/>
<comment type="caution">
    <text evidence="1">The sequence shown here is derived from an EMBL/GenBank/DDBJ whole genome shotgun (WGS) entry which is preliminary data.</text>
</comment>